<evidence type="ECO:0000313" key="8">
    <source>
        <dbReference type="Proteomes" id="UP000230066"/>
    </source>
</evidence>
<gene>
    <name evidence="7" type="ORF">D915_000784</name>
</gene>
<keyword evidence="6" id="KW-0472">Membrane</keyword>
<name>A0A4E0RR47_FASHE</name>
<keyword evidence="8" id="KW-1185">Reference proteome</keyword>
<dbReference type="EMBL" id="JXXN02000162">
    <property type="protein sequence ID" value="THD28394.1"/>
    <property type="molecule type" value="Genomic_DNA"/>
</dbReference>
<evidence type="ECO:0000313" key="7">
    <source>
        <dbReference type="EMBL" id="THD28394.1"/>
    </source>
</evidence>
<accession>A0A4E0RR47</accession>
<dbReference type="Gene3D" id="3.90.550.50">
    <property type="match status" value="1"/>
</dbReference>
<proteinExistence type="inferred from homology"/>
<dbReference type="GO" id="GO:0016020">
    <property type="term" value="C:membrane"/>
    <property type="evidence" value="ECO:0007669"/>
    <property type="project" value="UniProtKB-SubCell"/>
</dbReference>
<dbReference type="Proteomes" id="UP000230066">
    <property type="component" value="Unassembled WGS sequence"/>
</dbReference>
<comment type="subcellular location">
    <subcellularLocation>
        <location evidence="1">Membrane</location>
        <topology evidence="1">Single-pass type II membrane protein</topology>
    </subcellularLocation>
</comment>
<dbReference type="PANTHER" id="PTHR23033">
    <property type="entry name" value="BETA1,3-GALACTOSYLTRANSFERASE"/>
    <property type="match status" value="1"/>
</dbReference>
<keyword evidence="3" id="KW-0812">Transmembrane</keyword>
<reference evidence="7" key="1">
    <citation type="submission" date="2019-03" db="EMBL/GenBank/DDBJ databases">
        <title>Improved annotation for the trematode Fasciola hepatica.</title>
        <authorList>
            <person name="Choi Y.-J."/>
            <person name="Martin J."/>
            <person name="Mitreva M."/>
        </authorList>
    </citation>
    <scope>NUCLEOTIDE SEQUENCE [LARGE SCALE GENOMIC DNA]</scope>
</reference>
<evidence type="ECO:0000256" key="2">
    <source>
        <dbReference type="ARBA" id="ARBA00006462"/>
    </source>
</evidence>
<organism evidence="7 8">
    <name type="scientific">Fasciola hepatica</name>
    <name type="common">Liver fluke</name>
    <dbReference type="NCBI Taxonomy" id="6192"/>
    <lineage>
        <taxon>Eukaryota</taxon>
        <taxon>Metazoa</taxon>
        <taxon>Spiralia</taxon>
        <taxon>Lophotrochozoa</taxon>
        <taxon>Platyhelminthes</taxon>
        <taxon>Trematoda</taxon>
        <taxon>Digenea</taxon>
        <taxon>Plagiorchiida</taxon>
        <taxon>Echinostomata</taxon>
        <taxon>Echinostomatoidea</taxon>
        <taxon>Fasciolidae</taxon>
        <taxon>Fasciola</taxon>
    </lineage>
</organism>
<protein>
    <submittedName>
        <fullName evidence="7">Glycoprotein-N-acetylgalactosamine 3-beta-galactosyltransferase 1</fullName>
    </submittedName>
</protein>
<dbReference type="GO" id="GO:0016263">
    <property type="term" value="F:glycoprotein-N-acetylgalactosamine 3-beta-galactosyltransferase activity"/>
    <property type="evidence" value="ECO:0007669"/>
    <property type="project" value="TreeGrafter"/>
</dbReference>
<sequence length="114" mass="13229">MRVILQRIYQFRNQYSYFYKADDDTFSIIENLKHELANHNPDDPFMTGHRWHLRIPGGYFSGRAGYVLSREALKRIVEKAIFKHPKCPDTDESMEDVKMSICGSAVGVGGRILY</sequence>
<dbReference type="AlphaFoldDB" id="A0A4E0RR47"/>
<evidence type="ECO:0000256" key="1">
    <source>
        <dbReference type="ARBA" id="ARBA00004606"/>
    </source>
</evidence>
<dbReference type="PANTHER" id="PTHR23033:SF14">
    <property type="entry name" value="GLYCOPROTEIN-N-ACETYLGALACTOSAMINE 3-BETA-GALACTOSYLTRANSFERASE 1-RELATED"/>
    <property type="match status" value="1"/>
</dbReference>
<evidence type="ECO:0000256" key="5">
    <source>
        <dbReference type="ARBA" id="ARBA00022989"/>
    </source>
</evidence>
<evidence type="ECO:0000256" key="4">
    <source>
        <dbReference type="ARBA" id="ARBA00022968"/>
    </source>
</evidence>
<dbReference type="InterPro" id="IPR026050">
    <property type="entry name" value="C1GALT1/C1GALT1_chp1"/>
</dbReference>
<evidence type="ECO:0000256" key="6">
    <source>
        <dbReference type="ARBA" id="ARBA00023136"/>
    </source>
</evidence>
<comment type="similarity">
    <text evidence="2">Belongs to the glycosyltransferase 31 family. Beta3-Gal-T subfamily.</text>
</comment>
<keyword evidence="5" id="KW-1133">Transmembrane helix</keyword>
<comment type="caution">
    <text evidence="7">The sequence shown here is derived from an EMBL/GenBank/DDBJ whole genome shotgun (WGS) entry which is preliminary data.</text>
</comment>
<keyword evidence="4" id="KW-0735">Signal-anchor</keyword>
<evidence type="ECO:0000256" key="3">
    <source>
        <dbReference type="ARBA" id="ARBA00022692"/>
    </source>
</evidence>